<dbReference type="InterPro" id="IPR032466">
    <property type="entry name" value="Metal_Hydrolase"/>
</dbReference>
<evidence type="ECO:0000313" key="3">
    <source>
        <dbReference type="Proteomes" id="UP000003980"/>
    </source>
</evidence>
<dbReference type="PIRSF" id="PIRSF005902">
    <property type="entry name" value="DNase_TatD"/>
    <property type="match status" value="1"/>
</dbReference>
<dbReference type="CDD" id="cd01310">
    <property type="entry name" value="TatD_DNAse"/>
    <property type="match status" value="1"/>
</dbReference>
<feature type="binding site" evidence="1">
    <location>
        <position position="115"/>
    </location>
    <ligand>
        <name>a divalent metal cation</name>
        <dbReference type="ChEBI" id="CHEBI:60240"/>
        <label>2</label>
    </ligand>
</feature>
<feature type="binding site" evidence="1">
    <location>
        <position position="186"/>
    </location>
    <ligand>
        <name>a divalent metal cation</name>
        <dbReference type="ChEBI" id="CHEBI:60240"/>
        <label>1</label>
    </ligand>
</feature>
<feature type="binding site" evidence="1">
    <location>
        <position position="81"/>
    </location>
    <ligand>
        <name>a divalent metal cation</name>
        <dbReference type="ChEBI" id="CHEBI:60240"/>
        <label>1</label>
    </ligand>
</feature>
<dbReference type="PANTHER" id="PTHR46124">
    <property type="entry name" value="D-AMINOACYL-TRNA DEACYLASE"/>
    <property type="match status" value="1"/>
</dbReference>
<dbReference type="EMBL" id="JH597770">
    <property type="protein sequence ID" value="EHP68498.1"/>
    <property type="molecule type" value="Genomic_DNA"/>
</dbReference>
<dbReference type="GO" id="GO:0016788">
    <property type="term" value="F:hydrolase activity, acting on ester bonds"/>
    <property type="evidence" value="ECO:0007669"/>
    <property type="project" value="InterPro"/>
</dbReference>
<proteinExistence type="predicted"/>
<dbReference type="AlphaFoldDB" id="H2C8M2"/>
<keyword evidence="3" id="KW-1185">Reference proteome</keyword>
<gene>
    <name evidence="2" type="ORF">MetMK1DRAFT_00029360</name>
</gene>
<dbReference type="InterPro" id="IPR001130">
    <property type="entry name" value="TatD-like"/>
</dbReference>
<feature type="binding site" evidence="1">
    <location>
        <position position="17"/>
    </location>
    <ligand>
        <name>a divalent metal cation</name>
        <dbReference type="ChEBI" id="CHEBI:60240"/>
        <label>1</label>
    </ligand>
</feature>
<dbReference type="SUPFAM" id="SSF51556">
    <property type="entry name" value="Metallo-dependent hydrolases"/>
    <property type="match status" value="1"/>
</dbReference>
<dbReference type="HOGENOM" id="CLU_031506_5_2_2"/>
<feature type="binding site" evidence="1">
    <location>
        <position position="138"/>
    </location>
    <ligand>
        <name>a divalent metal cation</name>
        <dbReference type="ChEBI" id="CHEBI:60240"/>
        <label>2</label>
    </ligand>
</feature>
<dbReference type="PANTHER" id="PTHR46124:SF2">
    <property type="entry name" value="D-AMINOACYL-TRNA DEACYLASE"/>
    <property type="match status" value="1"/>
</dbReference>
<dbReference type="Proteomes" id="UP000003980">
    <property type="component" value="Unassembled WGS sequence"/>
</dbReference>
<dbReference type="eggNOG" id="arCOG00891">
    <property type="taxonomic scope" value="Archaea"/>
</dbReference>
<sequence length="233" mass="26070">MKSISNSEVTPILYDAHCHCSELKGNYDVYIAAVSMDLKSSLATLSMRGVLRGVGIHPWNAGNGELREVLNLVREADFLGEIGLDYRLSRASKEVQLEYFSSILEAAPEKTANVHALDAWRDALNILLRKGVKRAILHWYSGPVELLKEIEGAGYFITINPSVTFQEKHKRVLEKAPLEILLTESDGGYVYRGRLLEPPMVRESLESIAKVKGIGLEDAEKAVERNFKRAFNI</sequence>
<protein>
    <submittedName>
        <fullName evidence="2">Mg-dependent DNase</fullName>
    </submittedName>
</protein>
<name>H2C8M2_9CREN</name>
<dbReference type="Gene3D" id="3.20.20.140">
    <property type="entry name" value="Metal-dependent hydrolases"/>
    <property type="match status" value="1"/>
</dbReference>
<dbReference type="RefSeq" id="WP_009074980.1">
    <property type="nucleotide sequence ID" value="NZ_JH597770.1"/>
</dbReference>
<organism evidence="2 3">
    <name type="scientific">Metallosphaera yellowstonensis MK1</name>
    <dbReference type="NCBI Taxonomy" id="671065"/>
    <lineage>
        <taxon>Archaea</taxon>
        <taxon>Thermoproteota</taxon>
        <taxon>Thermoprotei</taxon>
        <taxon>Sulfolobales</taxon>
        <taxon>Sulfolobaceae</taxon>
        <taxon>Metallosphaera</taxon>
    </lineage>
</organism>
<accession>H2C8M2</accession>
<dbReference type="GO" id="GO:0046872">
    <property type="term" value="F:metal ion binding"/>
    <property type="evidence" value="ECO:0007669"/>
    <property type="project" value="UniProtKB-KW"/>
</dbReference>
<keyword evidence="1" id="KW-0479">Metal-binding</keyword>
<feature type="binding site" evidence="1">
    <location>
        <position position="19"/>
    </location>
    <ligand>
        <name>a divalent metal cation</name>
        <dbReference type="ChEBI" id="CHEBI:60240"/>
        <label>1</label>
    </ligand>
</feature>
<reference evidence="2 3" key="1">
    <citation type="submission" date="2012-01" db="EMBL/GenBank/DDBJ databases">
        <title>Improved High-Quality Draft sequence of Metallosphaera yellowstonensis MK1.</title>
        <authorList>
            <consortium name="US DOE Joint Genome Institute"/>
            <person name="Lucas S."/>
            <person name="Han J."/>
            <person name="Cheng J.-F."/>
            <person name="Goodwin L."/>
            <person name="Pitluck S."/>
            <person name="Peters L."/>
            <person name="Teshima H."/>
            <person name="Detter J.C."/>
            <person name="Han C."/>
            <person name="Tapia R."/>
            <person name="Land M."/>
            <person name="Hauser L."/>
            <person name="Kyrpides N."/>
            <person name="Kozubal M."/>
            <person name="Macur R.E."/>
            <person name="Jay Z."/>
            <person name="Inskeep W."/>
            <person name="Woyke T."/>
        </authorList>
    </citation>
    <scope>NUCLEOTIDE SEQUENCE [LARGE SCALE GENOMIC DNA]</scope>
    <source>
        <strain evidence="2 3">MK1</strain>
    </source>
</reference>
<dbReference type="Pfam" id="PF01026">
    <property type="entry name" value="TatD_DNase"/>
    <property type="match status" value="1"/>
</dbReference>
<evidence type="ECO:0000256" key="1">
    <source>
        <dbReference type="PIRSR" id="PIRSR005902-1"/>
    </source>
</evidence>
<evidence type="ECO:0000313" key="2">
    <source>
        <dbReference type="EMBL" id="EHP68498.1"/>
    </source>
</evidence>
<dbReference type="STRING" id="671065.MetMK1DRAFT_00029360"/>